<dbReference type="Proteomes" id="UP000790709">
    <property type="component" value="Unassembled WGS sequence"/>
</dbReference>
<comment type="caution">
    <text evidence="1">The sequence shown here is derived from an EMBL/GenBank/DDBJ whole genome shotgun (WGS) entry which is preliminary data.</text>
</comment>
<dbReference type="EMBL" id="MU266764">
    <property type="protein sequence ID" value="KAH7918584.1"/>
    <property type="molecule type" value="Genomic_DNA"/>
</dbReference>
<name>A0ACB8AZ71_9AGAM</name>
<proteinExistence type="predicted"/>
<feature type="non-terminal residue" evidence="1">
    <location>
        <position position="1"/>
    </location>
</feature>
<gene>
    <name evidence="1" type="ORF">BV22DRAFT_1024362</name>
</gene>
<accession>A0ACB8AZ71</accession>
<keyword evidence="2" id="KW-1185">Reference proteome</keyword>
<evidence type="ECO:0000313" key="2">
    <source>
        <dbReference type="Proteomes" id="UP000790709"/>
    </source>
</evidence>
<evidence type="ECO:0000313" key="1">
    <source>
        <dbReference type="EMBL" id="KAH7918584.1"/>
    </source>
</evidence>
<reference evidence="1" key="1">
    <citation type="journal article" date="2021" name="New Phytol.">
        <title>Evolutionary innovations through gain and loss of genes in the ectomycorrhizal Boletales.</title>
        <authorList>
            <person name="Wu G."/>
            <person name="Miyauchi S."/>
            <person name="Morin E."/>
            <person name="Kuo A."/>
            <person name="Drula E."/>
            <person name="Varga T."/>
            <person name="Kohler A."/>
            <person name="Feng B."/>
            <person name="Cao Y."/>
            <person name="Lipzen A."/>
            <person name="Daum C."/>
            <person name="Hundley H."/>
            <person name="Pangilinan J."/>
            <person name="Johnson J."/>
            <person name="Barry K."/>
            <person name="LaButti K."/>
            <person name="Ng V."/>
            <person name="Ahrendt S."/>
            <person name="Min B."/>
            <person name="Choi I.G."/>
            <person name="Park H."/>
            <person name="Plett J.M."/>
            <person name="Magnuson J."/>
            <person name="Spatafora J.W."/>
            <person name="Nagy L.G."/>
            <person name="Henrissat B."/>
            <person name="Grigoriev I.V."/>
            <person name="Yang Z.L."/>
            <person name="Xu J."/>
            <person name="Martin F.M."/>
        </authorList>
    </citation>
    <scope>NUCLEOTIDE SEQUENCE</scope>
    <source>
        <strain evidence="1">KUC20120723A-06</strain>
    </source>
</reference>
<sequence>RHGIFKAPILQKGTNAMWFANKHDKGVIFPEHFKPFPLVTIALLLTVIENCIDEWGTGIRADIPFTINEYRPTFEAHLKDLKEFDRRTKEYKILDKICSKMYNDRR</sequence>
<organism evidence="1 2">
    <name type="scientific">Leucogyrophana mollusca</name>
    <dbReference type="NCBI Taxonomy" id="85980"/>
    <lineage>
        <taxon>Eukaryota</taxon>
        <taxon>Fungi</taxon>
        <taxon>Dikarya</taxon>
        <taxon>Basidiomycota</taxon>
        <taxon>Agaricomycotina</taxon>
        <taxon>Agaricomycetes</taxon>
        <taxon>Agaricomycetidae</taxon>
        <taxon>Boletales</taxon>
        <taxon>Boletales incertae sedis</taxon>
        <taxon>Leucogyrophana</taxon>
    </lineage>
</organism>
<protein>
    <submittedName>
        <fullName evidence="1">Uncharacterized protein</fullName>
    </submittedName>
</protein>